<proteinExistence type="predicted"/>
<organism evidence="1 2">
    <name type="scientific">Acropora cervicornis</name>
    <name type="common">Staghorn coral</name>
    <dbReference type="NCBI Taxonomy" id="6130"/>
    <lineage>
        <taxon>Eukaryota</taxon>
        <taxon>Metazoa</taxon>
        <taxon>Cnidaria</taxon>
        <taxon>Anthozoa</taxon>
        <taxon>Hexacorallia</taxon>
        <taxon>Scleractinia</taxon>
        <taxon>Astrocoeniina</taxon>
        <taxon>Acroporidae</taxon>
        <taxon>Acropora</taxon>
    </lineage>
</organism>
<name>A0AAD9QJI4_ACRCE</name>
<reference evidence="1" key="1">
    <citation type="journal article" date="2023" name="G3 (Bethesda)">
        <title>Whole genome assembly and annotation of the endangered Caribbean coral Acropora cervicornis.</title>
        <authorList>
            <person name="Selwyn J.D."/>
            <person name="Vollmer S.V."/>
        </authorList>
    </citation>
    <scope>NUCLEOTIDE SEQUENCE</scope>
    <source>
        <strain evidence="1">K2</strain>
    </source>
</reference>
<reference evidence="1" key="2">
    <citation type="journal article" date="2023" name="Science">
        <title>Genomic signatures of disease resistance in endangered staghorn corals.</title>
        <authorList>
            <person name="Vollmer S.V."/>
            <person name="Selwyn J.D."/>
            <person name="Despard B.A."/>
            <person name="Roesel C.L."/>
        </authorList>
    </citation>
    <scope>NUCLEOTIDE SEQUENCE</scope>
    <source>
        <strain evidence="1">K2</strain>
    </source>
</reference>
<evidence type="ECO:0000313" key="1">
    <source>
        <dbReference type="EMBL" id="KAK2562498.1"/>
    </source>
</evidence>
<keyword evidence="2" id="KW-1185">Reference proteome</keyword>
<protein>
    <recommendedName>
        <fullName evidence="3">Reverse transcriptase</fullName>
    </recommendedName>
</protein>
<accession>A0AAD9QJI4</accession>
<sequence length="172" mass="19126">MSNVRNFKRKFDENKARMRTKHEFCRNSLPLLLYSTESDVLKFVLGLNTNKACSPDGVTARLLCEASSPFVPSITRGDKEVVSNYTPISLICLLVKALEKLVASRISFFINSKNLLSDHHLNTNKACSPDWVTARLLCEASSPFVPSITRVFNCSLALGKLPCKCFASLHEG</sequence>
<evidence type="ECO:0008006" key="3">
    <source>
        <dbReference type="Google" id="ProtNLM"/>
    </source>
</evidence>
<comment type="caution">
    <text evidence="1">The sequence shown here is derived from an EMBL/GenBank/DDBJ whole genome shotgun (WGS) entry which is preliminary data.</text>
</comment>
<dbReference type="Proteomes" id="UP001249851">
    <property type="component" value="Unassembled WGS sequence"/>
</dbReference>
<gene>
    <name evidence="1" type="ORF">P5673_014163</name>
</gene>
<dbReference type="EMBL" id="JARQWQ010000028">
    <property type="protein sequence ID" value="KAK2562498.1"/>
    <property type="molecule type" value="Genomic_DNA"/>
</dbReference>
<dbReference type="AlphaFoldDB" id="A0AAD9QJI4"/>
<evidence type="ECO:0000313" key="2">
    <source>
        <dbReference type="Proteomes" id="UP001249851"/>
    </source>
</evidence>